<dbReference type="Gene3D" id="2.40.50.1020">
    <property type="entry name" value="LytTr DNA-binding domain"/>
    <property type="match status" value="1"/>
</dbReference>
<dbReference type="SUPFAM" id="SSF52172">
    <property type="entry name" value="CheY-like"/>
    <property type="match status" value="1"/>
</dbReference>
<gene>
    <name evidence="4" type="ORF">AHMF7616_03557</name>
</gene>
<feature type="domain" description="Response regulatory" evidence="2">
    <location>
        <begin position="12"/>
        <end position="124"/>
    </location>
</feature>
<dbReference type="PANTHER" id="PTHR45526">
    <property type="entry name" value="TRANSCRIPTIONAL REGULATORY PROTEIN DPIA"/>
    <property type="match status" value="1"/>
</dbReference>
<evidence type="ECO:0000259" key="2">
    <source>
        <dbReference type="PROSITE" id="PS50110"/>
    </source>
</evidence>
<evidence type="ECO:0000313" key="5">
    <source>
        <dbReference type="Proteomes" id="UP000253919"/>
    </source>
</evidence>
<protein>
    <submittedName>
        <fullName evidence="4">Protein-glutamate methylesterase</fullName>
        <ecNumber evidence="4">3.1.1.61</ecNumber>
    </submittedName>
</protein>
<dbReference type="Pfam" id="PF04397">
    <property type="entry name" value="LytTR"/>
    <property type="match status" value="1"/>
</dbReference>
<feature type="modified residue" description="4-aspartylphosphate" evidence="1">
    <location>
        <position position="63"/>
    </location>
</feature>
<dbReference type="Proteomes" id="UP000253919">
    <property type="component" value="Unassembled WGS sequence"/>
</dbReference>
<keyword evidence="5" id="KW-1185">Reference proteome</keyword>
<dbReference type="AlphaFoldDB" id="A0A369QMQ2"/>
<evidence type="ECO:0000259" key="3">
    <source>
        <dbReference type="PROSITE" id="PS50930"/>
    </source>
</evidence>
<evidence type="ECO:0000256" key="1">
    <source>
        <dbReference type="PROSITE-ProRule" id="PRU00169"/>
    </source>
</evidence>
<dbReference type="InterPro" id="IPR001789">
    <property type="entry name" value="Sig_transdc_resp-reg_receiver"/>
</dbReference>
<dbReference type="GO" id="GO:0008984">
    <property type="term" value="F:protein-glutamate methylesterase activity"/>
    <property type="evidence" value="ECO:0007669"/>
    <property type="project" value="UniProtKB-EC"/>
</dbReference>
<name>A0A369QMQ2_9BACT</name>
<dbReference type="RefSeq" id="WP_115374017.1">
    <property type="nucleotide sequence ID" value="NZ_QASA01000001.1"/>
</dbReference>
<reference evidence="4 5" key="1">
    <citation type="submission" date="2018-04" db="EMBL/GenBank/DDBJ databases">
        <title>Adhaeribacter sp. HMF7616 genome sequencing and assembly.</title>
        <authorList>
            <person name="Kang H."/>
            <person name="Kang J."/>
            <person name="Cha I."/>
            <person name="Kim H."/>
            <person name="Joh K."/>
        </authorList>
    </citation>
    <scope>NUCLEOTIDE SEQUENCE [LARGE SCALE GENOMIC DNA]</scope>
    <source>
        <strain evidence="4 5">HMF7616</strain>
    </source>
</reference>
<dbReference type="GO" id="GO:0000156">
    <property type="term" value="F:phosphorelay response regulator activity"/>
    <property type="evidence" value="ECO:0007669"/>
    <property type="project" value="TreeGrafter"/>
</dbReference>
<comment type="caution">
    <text evidence="4">The sequence shown here is derived from an EMBL/GenBank/DDBJ whole genome shotgun (WGS) entry which is preliminary data.</text>
</comment>
<keyword evidence="4" id="KW-0378">Hydrolase</keyword>
<dbReference type="SMART" id="SM00448">
    <property type="entry name" value="REC"/>
    <property type="match status" value="1"/>
</dbReference>
<accession>A0A369QMQ2</accession>
<dbReference type="InterPro" id="IPR011006">
    <property type="entry name" value="CheY-like_superfamily"/>
</dbReference>
<dbReference type="GO" id="GO:0003677">
    <property type="term" value="F:DNA binding"/>
    <property type="evidence" value="ECO:0007669"/>
    <property type="project" value="InterPro"/>
</dbReference>
<organism evidence="4 5">
    <name type="scientific">Adhaeribacter pallidiroseus</name>
    <dbReference type="NCBI Taxonomy" id="2072847"/>
    <lineage>
        <taxon>Bacteria</taxon>
        <taxon>Pseudomonadati</taxon>
        <taxon>Bacteroidota</taxon>
        <taxon>Cytophagia</taxon>
        <taxon>Cytophagales</taxon>
        <taxon>Hymenobacteraceae</taxon>
        <taxon>Adhaeribacter</taxon>
    </lineage>
</organism>
<dbReference type="InterPro" id="IPR051271">
    <property type="entry name" value="2C-system_Tx_regulators"/>
</dbReference>
<dbReference type="PROSITE" id="PS50110">
    <property type="entry name" value="RESPONSE_REGULATORY"/>
    <property type="match status" value="1"/>
</dbReference>
<dbReference type="PROSITE" id="PS50930">
    <property type="entry name" value="HTH_LYTTR"/>
    <property type="match status" value="1"/>
</dbReference>
<dbReference type="EC" id="3.1.1.61" evidence="4"/>
<dbReference type="PANTHER" id="PTHR45526:SF1">
    <property type="entry name" value="TRANSCRIPTIONAL REGULATORY PROTEIN DCUR-RELATED"/>
    <property type="match status" value="1"/>
</dbReference>
<feature type="domain" description="HTH LytTR-type" evidence="3">
    <location>
        <begin position="139"/>
        <end position="238"/>
    </location>
</feature>
<dbReference type="InterPro" id="IPR007492">
    <property type="entry name" value="LytTR_DNA-bd_dom"/>
</dbReference>
<dbReference type="EMBL" id="QASA01000001">
    <property type="protein sequence ID" value="RDC64935.1"/>
    <property type="molecule type" value="Genomic_DNA"/>
</dbReference>
<dbReference type="Pfam" id="PF00072">
    <property type="entry name" value="Response_reg"/>
    <property type="match status" value="1"/>
</dbReference>
<evidence type="ECO:0000313" key="4">
    <source>
        <dbReference type="EMBL" id="RDC64935.1"/>
    </source>
</evidence>
<proteinExistence type="predicted"/>
<keyword evidence="1" id="KW-0597">Phosphoprotein</keyword>
<dbReference type="OrthoDB" id="1646880at2"/>
<dbReference type="SMART" id="SM00850">
    <property type="entry name" value="LytTR"/>
    <property type="match status" value="1"/>
</dbReference>
<dbReference type="Gene3D" id="3.40.50.2300">
    <property type="match status" value="1"/>
</dbReference>
<sequence length="239" mass="26574">MSASLMINSPIKCLIIDDDIFSARIIQKFTADTDILELVGTANGGIEAASILRDTSVDVLFLDIEMPDMSGLDLLTTIQNKDLLVIVTSASREYAVEAFEQNVIDYLVKPITYSRFLIAVQKAHERLNQRQQTSAPADFTFVKVEQKLIKIYFADIQYIEALGDYVHIVSNGKKTIVYATLKATVSRFPASKFIRVHRSFIVNIDAITAVEGNNVAISNKFIPIGATYAKSVLQLLSKY</sequence>